<dbReference type="EMBL" id="MT144591">
    <property type="protein sequence ID" value="QJH93722.1"/>
    <property type="molecule type" value="Genomic_DNA"/>
</dbReference>
<reference evidence="1" key="1">
    <citation type="submission" date="2020-03" db="EMBL/GenBank/DDBJ databases">
        <title>The deep terrestrial virosphere.</title>
        <authorList>
            <person name="Holmfeldt K."/>
            <person name="Nilsson E."/>
            <person name="Simone D."/>
            <person name="Lopez-Fernandez M."/>
            <person name="Wu X."/>
            <person name="de Brujin I."/>
            <person name="Lundin D."/>
            <person name="Andersson A."/>
            <person name="Bertilsson S."/>
            <person name="Dopson M."/>
        </authorList>
    </citation>
    <scope>NUCLEOTIDE SEQUENCE</scope>
    <source>
        <strain evidence="1">TM448B00134</strain>
    </source>
</reference>
<protein>
    <submittedName>
        <fullName evidence="1">Putative capsid protein</fullName>
    </submittedName>
</protein>
<organism evidence="1">
    <name type="scientific">viral metagenome</name>
    <dbReference type="NCBI Taxonomy" id="1070528"/>
    <lineage>
        <taxon>unclassified sequences</taxon>
        <taxon>metagenomes</taxon>
        <taxon>organismal metagenomes</taxon>
    </lineage>
</organism>
<sequence length="462" mass="49801">MALEIAFNPTVASAIQSRTLQRIFRDALYPRLLYRMEAQPELWPVNLGSNQTFTRTGLIAPVTEPLSAGQDPTPQTYNVEQWEATAEQYGNAIDTHMPTSYVTLASLYLRNMHQLGLNSGQSLNRIARNKMFNRYLGGNTVVATAGAGIGTASIPVDHIAGFTTVLVNGRPTAVSATNTLRIRIGPVGGATETILVQAVTPTTAGDTVGPGTLTTSTNLTATYAARIAVIADTAVKSGTGITSIVRNIYQGGGETIDALASTDILDLSGLRTAVAQLRFDNVPPHEDGSYHCHLDPVAESQIFADNEFQRLNQSIPDYIHYRRFAVAYLLGMTFYRNSEAPTSGTVGSTESFAGDMANATSVPIHRTIITGQGVLDEKYLDESKYISEAGVQGKIGEFAVVNNGIQVMTERIRLILRAPLDRLQQLTGSAWSWSGDFPVPTDSVTTTSNSDYKRAVVLLHGE</sequence>
<evidence type="ECO:0000313" key="1">
    <source>
        <dbReference type="EMBL" id="QJH93722.1"/>
    </source>
</evidence>
<dbReference type="AlphaFoldDB" id="A0A6M3X7G6"/>
<proteinExistence type="predicted"/>
<name>A0A6M3X7G6_9ZZZZ</name>
<gene>
    <name evidence="1" type="ORF">TM448B00134_0016</name>
</gene>
<accession>A0A6M3X7G6</accession>